<evidence type="ECO:0000313" key="1">
    <source>
        <dbReference type="EMBL" id="THG46266.1"/>
    </source>
</evidence>
<gene>
    <name evidence="1" type="ORF">E5990_08330</name>
</gene>
<organism evidence="1 2">
    <name type="scientific">Muribaculum caecicola</name>
    <dbReference type="NCBI Taxonomy" id="3038144"/>
    <lineage>
        <taxon>Bacteria</taxon>
        <taxon>Pseudomonadati</taxon>
        <taxon>Bacteroidota</taxon>
        <taxon>Bacteroidia</taxon>
        <taxon>Bacteroidales</taxon>
        <taxon>Muribaculaceae</taxon>
        <taxon>Muribaculum</taxon>
    </lineage>
</organism>
<accession>A0AC61S3Y6</accession>
<sequence>MALQSPDSKPNLWNRNFISICTANFLLFFAFYLLLPVLPLYLRDNFSASRQNIGIILAGYTVTALIIRPFAGFIVDSYPRKSVLLACYSFFFVLFGGYIAATTILLFAITRALHGFAFGLLTVSNSTVAIDVMPSQRRGEGIGYYGVANNLAMAIGPSISMYMYDAGLDPRLIFIASLMSAGIGLYLDSTLKLRERQTISDKEKLSFDRFFLTNVGPESLVVITVSFAYGILTTYLAIYGKEEIGIESGTGLFFLLLALGLIGARIMSARWTRLGLLTINMAAGMLMAIAGFAIFVFWRIAPAFYLSALILGWGYGTMCPSFQTMFI</sequence>
<protein>
    <submittedName>
        <fullName evidence="1">MFS transporter</fullName>
    </submittedName>
</protein>
<dbReference type="EMBL" id="SSTG01000111">
    <property type="protein sequence ID" value="THG46266.1"/>
    <property type="molecule type" value="Genomic_DNA"/>
</dbReference>
<feature type="non-terminal residue" evidence="1">
    <location>
        <position position="327"/>
    </location>
</feature>
<reference evidence="1" key="1">
    <citation type="submission" date="2019-04" db="EMBL/GenBank/DDBJ databases">
        <title>Microbes associate with the intestines of laboratory mice.</title>
        <authorList>
            <person name="Navarre W."/>
            <person name="Wong E."/>
            <person name="Huang K.C."/>
            <person name="Tropini C."/>
            <person name="Ng K."/>
            <person name="Yu B."/>
        </authorList>
    </citation>
    <scope>NUCLEOTIDE SEQUENCE</scope>
    <source>
        <strain evidence="1">NM86_A22</strain>
    </source>
</reference>
<keyword evidence="2" id="KW-1185">Reference proteome</keyword>
<comment type="caution">
    <text evidence="1">The sequence shown here is derived from an EMBL/GenBank/DDBJ whole genome shotgun (WGS) entry which is preliminary data.</text>
</comment>
<proteinExistence type="predicted"/>
<dbReference type="Proteomes" id="UP000305401">
    <property type="component" value="Unassembled WGS sequence"/>
</dbReference>
<evidence type="ECO:0000313" key="2">
    <source>
        <dbReference type="Proteomes" id="UP000305401"/>
    </source>
</evidence>
<name>A0AC61S3Y6_9BACT</name>